<dbReference type="RefSeq" id="WP_132768854.1">
    <property type="nucleotide sequence ID" value="NZ_SMAB01000009.1"/>
</dbReference>
<dbReference type="Gene3D" id="1.10.10.10">
    <property type="entry name" value="Winged helix-like DNA-binding domain superfamily/Winged helix DNA-binding domain"/>
    <property type="match status" value="1"/>
</dbReference>
<proteinExistence type="predicted"/>
<dbReference type="AlphaFoldDB" id="A0A4R3KGY1"/>
<dbReference type="SMART" id="SM00346">
    <property type="entry name" value="HTH_ICLR"/>
    <property type="match status" value="1"/>
</dbReference>
<reference evidence="6 7" key="1">
    <citation type="submission" date="2019-03" db="EMBL/GenBank/DDBJ databases">
        <title>Genomic Encyclopedia of Type Strains, Phase IV (KMG-IV): sequencing the most valuable type-strain genomes for metagenomic binning, comparative biology and taxonomic classification.</title>
        <authorList>
            <person name="Goeker M."/>
        </authorList>
    </citation>
    <scope>NUCLEOTIDE SEQUENCE [LARGE SCALE GENOMIC DNA]</scope>
    <source>
        <strain evidence="6 7">DSM 23802</strain>
    </source>
</reference>
<keyword evidence="2" id="KW-0238">DNA-binding</keyword>
<dbReference type="OrthoDB" id="9791752at2"/>
<dbReference type="GO" id="GO:0045892">
    <property type="term" value="P:negative regulation of DNA-templated transcription"/>
    <property type="evidence" value="ECO:0007669"/>
    <property type="project" value="TreeGrafter"/>
</dbReference>
<dbReference type="InterPro" id="IPR029016">
    <property type="entry name" value="GAF-like_dom_sf"/>
</dbReference>
<evidence type="ECO:0000313" key="6">
    <source>
        <dbReference type="EMBL" id="TCS82510.1"/>
    </source>
</evidence>
<dbReference type="PANTHER" id="PTHR30136">
    <property type="entry name" value="HELIX-TURN-HELIX TRANSCRIPTIONAL REGULATOR, ICLR FAMILY"/>
    <property type="match status" value="1"/>
</dbReference>
<dbReference type="Proteomes" id="UP000295788">
    <property type="component" value="Unassembled WGS sequence"/>
</dbReference>
<keyword evidence="3" id="KW-0804">Transcription</keyword>
<dbReference type="Gene3D" id="3.30.450.40">
    <property type="match status" value="1"/>
</dbReference>
<keyword evidence="1" id="KW-0805">Transcription regulation</keyword>
<keyword evidence="7" id="KW-1185">Reference proteome</keyword>
<dbReference type="SUPFAM" id="SSF46785">
    <property type="entry name" value="Winged helix' DNA-binding domain"/>
    <property type="match status" value="1"/>
</dbReference>
<feature type="domain" description="HTH iclR-type" evidence="4">
    <location>
        <begin position="12"/>
        <end position="73"/>
    </location>
</feature>
<dbReference type="GO" id="GO:0003700">
    <property type="term" value="F:DNA-binding transcription factor activity"/>
    <property type="evidence" value="ECO:0007669"/>
    <property type="project" value="TreeGrafter"/>
</dbReference>
<evidence type="ECO:0000256" key="1">
    <source>
        <dbReference type="ARBA" id="ARBA00023015"/>
    </source>
</evidence>
<dbReference type="InterPro" id="IPR036390">
    <property type="entry name" value="WH_DNA-bd_sf"/>
</dbReference>
<gene>
    <name evidence="6" type="ORF">EDD72_10980</name>
</gene>
<evidence type="ECO:0000259" key="5">
    <source>
        <dbReference type="PROSITE" id="PS51078"/>
    </source>
</evidence>
<sequence length="252" mass="28772">MKKDNEEKRAMVRTAERSLDILLSFLEAKELSLTEIAKHVSLHKSTVYRLVQTLENKGFLIKSMETEKYRLGYKCLELAANMEGKNDPAVLFLPEMQSLRDNIGETVSLYIIDGYERLRIQSVESQLPIRRVAPIGARMPLSVGASSKVLVAYSNQHEQEMIFQHLKTKEQIDLVQYKKQLTKVKTNGYATSFEEREPGTSALSVPIQNRSGEILAALTISGPINRLTYRRIKEILPILQESQKRLNRLILL</sequence>
<evidence type="ECO:0000259" key="4">
    <source>
        <dbReference type="PROSITE" id="PS51077"/>
    </source>
</evidence>
<evidence type="ECO:0000313" key="7">
    <source>
        <dbReference type="Proteomes" id="UP000295788"/>
    </source>
</evidence>
<dbReference type="InterPro" id="IPR036388">
    <property type="entry name" value="WH-like_DNA-bd_sf"/>
</dbReference>
<dbReference type="Pfam" id="PF09339">
    <property type="entry name" value="HTH_IclR"/>
    <property type="match status" value="1"/>
</dbReference>
<dbReference type="GO" id="GO:0003677">
    <property type="term" value="F:DNA binding"/>
    <property type="evidence" value="ECO:0007669"/>
    <property type="project" value="UniProtKB-KW"/>
</dbReference>
<organism evidence="6 7">
    <name type="scientific">Tepidibacillus fermentans</name>
    <dbReference type="NCBI Taxonomy" id="1281767"/>
    <lineage>
        <taxon>Bacteria</taxon>
        <taxon>Bacillati</taxon>
        <taxon>Bacillota</taxon>
        <taxon>Bacilli</taxon>
        <taxon>Bacillales</taxon>
        <taxon>Bacillaceae</taxon>
        <taxon>Tepidibacillus</taxon>
    </lineage>
</organism>
<dbReference type="Pfam" id="PF01614">
    <property type="entry name" value="IclR_C"/>
    <property type="match status" value="1"/>
</dbReference>
<dbReference type="InterPro" id="IPR050707">
    <property type="entry name" value="HTH_MetabolicPath_Reg"/>
</dbReference>
<comment type="caution">
    <text evidence="6">The sequence shown here is derived from an EMBL/GenBank/DDBJ whole genome shotgun (WGS) entry which is preliminary data.</text>
</comment>
<dbReference type="PANTHER" id="PTHR30136:SF35">
    <property type="entry name" value="HTH-TYPE TRANSCRIPTIONAL REGULATOR RV1719"/>
    <property type="match status" value="1"/>
</dbReference>
<protein>
    <submittedName>
        <fullName evidence="6">IclR family transcriptional regulator</fullName>
    </submittedName>
</protein>
<accession>A0A4R3KGY1</accession>
<dbReference type="InterPro" id="IPR014757">
    <property type="entry name" value="Tscrpt_reg_IclR_C"/>
</dbReference>
<dbReference type="PROSITE" id="PS51077">
    <property type="entry name" value="HTH_ICLR"/>
    <property type="match status" value="1"/>
</dbReference>
<name>A0A4R3KGY1_9BACI</name>
<dbReference type="SUPFAM" id="SSF55781">
    <property type="entry name" value="GAF domain-like"/>
    <property type="match status" value="1"/>
</dbReference>
<evidence type="ECO:0000256" key="2">
    <source>
        <dbReference type="ARBA" id="ARBA00023125"/>
    </source>
</evidence>
<feature type="domain" description="IclR-ED" evidence="5">
    <location>
        <begin position="74"/>
        <end position="252"/>
    </location>
</feature>
<dbReference type="PROSITE" id="PS51078">
    <property type="entry name" value="ICLR_ED"/>
    <property type="match status" value="1"/>
</dbReference>
<dbReference type="EMBL" id="SMAB01000009">
    <property type="protein sequence ID" value="TCS82510.1"/>
    <property type="molecule type" value="Genomic_DNA"/>
</dbReference>
<evidence type="ECO:0000256" key="3">
    <source>
        <dbReference type="ARBA" id="ARBA00023163"/>
    </source>
</evidence>
<dbReference type="InterPro" id="IPR005471">
    <property type="entry name" value="Tscrpt_reg_IclR_N"/>
</dbReference>